<dbReference type="InterPro" id="IPR045338">
    <property type="entry name" value="DUF6535"/>
</dbReference>
<name>A0A8E2APP5_9APHY</name>
<reference evidence="3 4" key="1">
    <citation type="submission" date="2016-07" db="EMBL/GenBank/DDBJ databases">
        <title>Draft genome of the white-rot fungus Obba rivulosa 3A-2.</title>
        <authorList>
            <consortium name="DOE Joint Genome Institute"/>
            <person name="Miettinen O."/>
            <person name="Riley R."/>
            <person name="Acob R."/>
            <person name="Barry K."/>
            <person name="Cullen D."/>
            <person name="De Vries R."/>
            <person name="Hainaut M."/>
            <person name="Hatakka A."/>
            <person name="Henrissat B."/>
            <person name="Hilden K."/>
            <person name="Kuo R."/>
            <person name="Labutti K."/>
            <person name="Lipzen A."/>
            <person name="Makela M.R."/>
            <person name="Sandor L."/>
            <person name="Spatafora J.W."/>
            <person name="Grigoriev I.V."/>
            <person name="Hibbett D.S."/>
        </authorList>
    </citation>
    <scope>NUCLEOTIDE SEQUENCE [LARGE SCALE GENOMIC DNA]</scope>
    <source>
        <strain evidence="3 4">3A-2</strain>
    </source>
</reference>
<keyword evidence="4" id="KW-1185">Reference proteome</keyword>
<keyword evidence="1" id="KW-1133">Transmembrane helix</keyword>
<keyword evidence="1" id="KW-0812">Transmembrane</keyword>
<evidence type="ECO:0000259" key="2">
    <source>
        <dbReference type="Pfam" id="PF20153"/>
    </source>
</evidence>
<keyword evidence="1" id="KW-0472">Membrane</keyword>
<sequence length="170" mass="18893">MIHISAQLSNLHIANNSIASSLPPYLPPTTPPNIPAWTVWVNTLWFCSLILSLSAASIGLFVRQWLASYTGRSSSDSQESAFIHYMRYDEGFVPWRVPEIMAMLPILLQLALVLFLVGLVVFLRTLNTIVAGFATSLVAALLLFSSFTTIAPTFWPQCPYKSPQALAFFR</sequence>
<organism evidence="3 4">
    <name type="scientific">Obba rivulosa</name>
    <dbReference type="NCBI Taxonomy" id="1052685"/>
    <lineage>
        <taxon>Eukaryota</taxon>
        <taxon>Fungi</taxon>
        <taxon>Dikarya</taxon>
        <taxon>Basidiomycota</taxon>
        <taxon>Agaricomycotina</taxon>
        <taxon>Agaricomycetes</taxon>
        <taxon>Polyporales</taxon>
        <taxon>Gelatoporiaceae</taxon>
        <taxon>Obba</taxon>
    </lineage>
</organism>
<feature type="transmembrane region" description="Helical" evidence="1">
    <location>
        <begin position="129"/>
        <end position="155"/>
    </location>
</feature>
<feature type="non-terminal residue" evidence="3">
    <location>
        <position position="170"/>
    </location>
</feature>
<dbReference type="Proteomes" id="UP000250043">
    <property type="component" value="Unassembled WGS sequence"/>
</dbReference>
<gene>
    <name evidence="3" type="ORF">OBBRIDRAFT_851188</name>
</gene>
<dbReference type="EMBL" id="KV722498">
    <property type="protein sequence ID" value="OCH87109.1"/>
    <property type="molecule type" value="Genomic_DNA"/>
</dbReference>
<protein>
    <recommendedName>
        <fullName evidence="2">DUF6535 domain-containing protein</fullName>
    </recommendedName>
</protein>
<evidence type="ECO:0000313" key="4">
    <source>
        <dbReference type="Proteomes" id="UP000250043"/>
    </source>
</evidence>
<feature type="transmembrane region" description="Helical" evidence="1">
    <location>
        <begin position="102"/>
        <end position="123"/>
    </location>
</feature>
<feature type="domain" description="DUF6535" evidence="2">
    <location>
        <begin position="6"/>
        <end position="124"/>
    </location>
</feature>
<dbReference type="OrthoDB" id="3185525at2759"/>
<evidence type="ECO:0000313" key="3">
    <source>
        <dbReference type="EMBL" id="OCH87109.1"/>
    </source>
</evidence>
<dbReference type="Pfam" id="PF20153">
    <property type="entry name" value="DUF6535"/>
    <property type="match status" value="1"/>
</dbReference>
<proteinExistence type="predicted"/>
<dbReference type="AlphaFoldDB" id="A0A8E2APP5"/>
<evidence type="ECO:0000256" key="1">
    <source>
        <dbReference type="SAM" id="Phobius"/>
    </source>
</evidence>
<accession>A0A8E2APP5</accession>
<feature type="transmembrane region" description="Helical" evidence="1">
    <location>
        <begin position="37"/>
        <end position="62"/>
    </location>
</feature>